<evidence type="ECO:0000256" key="1">
    <source>
        <dbReference type="SAM" id="Phobius"/>
    </source>
</evidence>
<dbReference type="RefSeq" id="WP_235702555.1">
    <property type="nucleotide sequence ID" value="NZ_JAKGBZ010000001.1"/>
</dbReference>
<keyword evidence="1" id="KW-0812">Transmembrane</keyword>
<proteinExistence type="predicted"/>
<gene>
    <name evidence="2" type="ORF">L2A60_01305</name>
</gene>
<sequence length="73" mass="7740">MKPFLLSLVSDSKGRSDEMAMLSILGVLTFIGLEAFSVILRHQPFEPDRFGMGLGSAIGAAAIGMGLKSRLGE</sequence>
<keyword evidence="1" id="KW-0472">Membrane</keyword>
<evidence type="ECO:0000313" key="3">
    <source>
        <dbReference type="Proteomes" id="UP001521209"/>
    </source>
</evidence>
<dbReference type="EMBL" id="JAKGBZ010000001">
    <property type="protein sequence ID" value="MCF3945322.1"/>
    <property type="molecule type" value="Genomic_DNA"/>
</dbReference>
<feature type="transmembrane region" description="Helical" evidence="1">
    <location>
        <begin position="50"/>
        <end position="67"/>
    </location>
</feature>
<accession>A0ABS9DRM1</accession>
<organism evidence="2 3">
    <name type="scientific">Acidiphilium iwatense</name>
    <dbReference type="NCBI Taxonomy" id="768198"/>
    <lineage>
        <taxon>Bacteria</taxon>
        <taxon>Pseudomonadati</taxon>
        <taxon>Pseudomonadota</taxon>
        <taxon>Alphaproteobacteria</taxon>
        <taxon>Acetobacterales</taxon>
        <taxon>Acidocellaceae</taxon>
        <taxon>Acidiphilium</taxon>
    </lineage>
</organism>
<dbReference type="Proteomes" id="UP001521209">
    <property type="component" value="Unassembled WGS sequence"/>
</dbReference>
<feature type="transmembrane region" description="Helical" evidence="1">
    <location>
        <begin position="20"/>
        <end position="38"/>
    </location>
</feature>
<protein>
    <submittedName>
        <fullName evidence="2">Uncharacterized protein</fullName>
    </submittedName>
</protein>
<reference evidence="2 3" key="1">
    <citation type="submission" date="2022-01" db="EMBL/GenBank/DDBJ databases">
        <authorList>
            <person name="Won M."/>
            <person name="Kim S.-J."/>
            <person name="Kwon S.-W."/>
        </authorList>
    </citation>
    <scope>NUCLEOTIDE SEQUENCE [LARGE SCALE GENOMIC DNA]</scope>
    <source>
        <strain evidence="2 3">KCTC 23505</strain>
    </source>
</reference>
<keyword evidence="1" id="KW-1133">Transmembrane helix</keyword>
<comment type="caution">
    <text evidence="2">The sequence shown here is derived from an EMBL/GenBank/DDBJ whole genome shotgun (WGS) entry which is preliminary data.</text>
</comment>
<keyword evidence="3" id="KW-1185">Reference proteome</keyword>
<name>A0ABS9DRM1_9PROT</name>
<evidence type="ECO:0000313" key="2">
    <source>
        <dbReference type="EMBL" id="MCF3945322.1"/>
    </source>
</evidence>